<proteinExistence type="predicted"/>
<feature type="domain" description="FAD-binding" evidence="2">
    <location>
        <begin position="10"/>
        <end position="334"/>
    </location>
</feature>
<dbReference type="EMBL" id="FOKA01000024">
    <property type="protein sequence ID" value="SFB42061.1"/>
    <property type="molecule type" value="Genomic_DNA"/>
</dbReference>
<reference evidence="3 4" key="1">
    <citation type="submission" date="2016-10" db="EMBL/GenBank/DDBJ databases">
        <authorList>
            <person name="de Groot N.N."/>
        </authorList>
    </citation>
    <scope>NUCLEOTIDE SEQUENCE [LARGE SCALE GENOMIC DNA]</scope>
    <source>
        <strain evidence="3 4">CGMCC 4.6945</strain>
    </source>
</reference>
<dbReference type="InterPro" id="IPR036188">
    <property type="entry name" value="FAD/NAD-bd_sf"/>
</dbReference>
<organism evidence="3 4">
    <name type="scientific">Cellulomonas marina</name>
    <dbReference type="NCBI Taxonomy" id="988821"/>
    <lineage>
        <taxon>Bacteria</taxon>
        <taxon>Bacillati</taxon>
        <taxon>Actinomycetota</taxon>
        <taxon>Actinomycetes</taxon>
        <taxon>Micrococcales</taxon>
        <taxon>Cellulomonadaceae</taxon>
        <taxon>Cellulomonas</taxon>
    </lineage>
</organism>
<feature type="region of interest" description="Disordered" evidence="1">
    <location>
        <begin position="444"/>
        <end position="464"/>
    </location>
</feature>
<dbReference type="SUPFAM" id="SSF51905">
    <property type="entry name" value="FAD/NAD(P)-binding domain"/>
    <property type="match status" value="1"/>
</dbReference>
<evidence type="ECO:0000313" key="3">
    <source>
        <dbReference type="EMBL" id="SFB42061.1"/>
    </source>
</evidence>
<dbReference type="Gene3D" id="3.50.50.60">
    <property type="entry name" value="FAD/NAD(P)-binding domain"/>
    <property type="match status" value="1"/>
</dbReference>
<dbReference type="AlphaFoldDB" id="A0A1I1AVI7"/>
<dbReference type="RefSeq" id="WP_090035228.1">
    <property type="nucleotide sequence ID" value="NZ_BONM01000043.1"/>
</dbReference>
<accession>A0A1I1AVI7</accession>
<evidence type="ECO:0000313" key="4">
    <source>
        <dbReference type="Proteomes" id="UP000199012"/>
    </source>
</evidence>
<dbReference type="PANTHER" id="PTHR43422">
    <property type="entry name" value="THIAMINE THIAZOLE SYNTHASE"/>
    <property type="match status" value="1"/>
</dbReference>
<sequence>MTDPGAGPARVVVVGAGVAGLLAAAAVAGDGRRTTLVEKDVLPDAPASRPGTPQDRHPHVLLHRGLLAAETVLPGLREDLRRAGAVPVDTGRLAWLGEQGWAPRSRQYEVLSATRPLVEHVLRTRVRALPGVVLRDGTRVDGLARGDDAAWHVHLADGATLAADLVVDASGRTSRLPVWLTALGLPEPRTQEVDARIGYASRAYALDRERVTTAGVVLLASPGRPVGGLALPVEDGRWLVGQVGVGEQRPGREPDAFLAGLAALQDPVLAELAAAAEPASDVAVHRRTANRRHAWERRGALPDEVLVVGDALCAFNPIYGQGVAVAALEAAALRAEVRRGWRPRRSARRLQRRFARTTALPWAIATGEDLRYPTVAGREGPVAALLGRWTRELGRLAAHGDTATQERVASVFHLMAPPLVLLHPRLLAAGLRARLRGYGTPVPRPQVLVPASSSRAADVTTRRS</sequence>
<evidence type="ECO:0000259" key="2">
    <source>
        <dbReference type="Pfam" id="PF01494"/>
    </source>
</evidence>
<keyword evidence="4" id="KW-1185">Reference proteome</keyword>
<dbReference type="Pfam" id="PF01494">
    <property type="entry name" value="FAD_binding_3"/>
    <property type="match status" value="1"/>
</dbReference>
<dbReference type="GO" id="GO:0071949">
    <property type="term" value="F:FAD binding"/>
    <property type="evidence" value="ECO:0007669"/>
    <property type="project" value="InterPro"/>
</dbReference>
<protein>
    <submittedName>
        <fullName evidence="3">2-polyprenyl-6-methoxyphenol hydroxylase</fullName>
    </submittedName>
</protein>
<dbReference type="InterPro" id="IPR002938">
    <property type="entry name" value="FAD-bd"/>
</dbReference>
<gene>
    <name evidence="3" type="ORF">SAMN05421867_12410</name>
</gene>
<dbReference type="PANTHER" id="PTHR43422:SF3">
    <property type="entry name" value="THIAMINE THIAZOLE SYNTHASE"/>
    <property type="match status" value="1"/>
</dbReference>
<dbReference type="OrthoDB" id="9790035at2"/>
<dbReference type="PRINTS" id="PR00420">
    <property type="entry name" value="RNGMNOXGNASE"/>
</dbReference>
<evidence type="ECO:0000256" key="1">
    <source>
        <dbReference type="SAM" id="MobiDB-lite"/>
    </source>
</evidence>
<dbReference type="STRING" id="988821.SAMN05421867_12410"/>
<name>A0A1I1AVI7_9CELL</name>
<dbReference type="Proteomes" id="UP000199012">
    <property type="component" value="Unassembled WGS sequence"/>
</dbReference>